<protein>
    <recommendedName>
        <fullName evidence="3">DHH family protein</fullName>
    </recommendedName>
</protein>
<dbReference type="InterPro" id="IPR038763">
    <property type="entry name" value="DHH_sf"/>
</dbReference>
<proteinExistence type="predicted"/>
<gene>
    <name evidence="1" type="ORF">I551_4864</name>
</gene>
<keyword evidence="2" id="KW-1185">Reference proteome</keyword>
<dbReference type="EMBL" id="JAOL01000136">
    <property type="protein sequence ID" value="EUA88691.1"/>
    <property type="molecule type" value="Genomic_DNA"/>
</dbReference>
<dbReference type="Proteomes" id="UP000020681">
    <property type="component" value="Unassembled WGS sequence"/>
</dbReference>
<name>A0ABN0QV80_MYCUL</name>
<evidence type="ECO:0000313" key="1">
    <source>
        <dbReference type="EMBL" id="EUA88691.1"/>
    </source>
</evidence>
<reference evidence="1 2" key="1">
    <citation type="submission" date="2014-01" db="EMBL/GenBank/DDBJ databases">
        <authorList>
            <person name="Dobos K."/>
            <person name="Lenaerts A."/>
            <person name="Ordway D."/>
            <person name="DeGroote M.A."/>
            <person name="Parker T."/>
            <person name="Sizemore C."/>
            <person name="Tallon L.J."/>
            <person name="Sadzewicz L.K."/>
            <person name="Sengamalay N."/>
            <person name="Fraser C.M."/>
            <person name="Hine E."/>
            <person name="Shefchek K.A."/>
            <person name="Das S.P."/>
            <person name="Tettelin H."/>
        </authorList>
    </citation>
    <scope>NUCLEOTIDE SEQUENCE [LARGE SCALE GENOMIC DNA]</scope>
    <source>
        <strain evidence="1 2">Harvey</strain>
    </source>
</reference>
<evidence type="ECO:0000313" key="2">
    <source>
        <dbReference type="Proteomes" id="UP000020681"/>
    </source>
</evidence>
<dbReference type="Gene3D" id="3.90.1640.10">
    <property type="entry name" value="inorganic pyrophosphatase (n-terminal core)"/>
    <property type="match status" value="1"/>
</dbReference>
<accession>A0ABN0QV80</accession>
<comment type="caution">
    <text evidence="1">The sequence shown here is derived from an EMBL/GenBank/DDBJ whole genome shotgun (WGS) entry which is preliminary data.</text>
</comment>
<evidence type="ECO:0008006" key="3">
    <source>
        <dbReference type="Google" id="ProtNLM"/>
    </source>
</evidence>
<organism evidence="1 2">
    <name type="scientific">Mycobacterium ulcerans str. Harvey</name>
    <dbReference type="NCBI Taxonomy" id="1299332"/>
    <lineage>
        <taxon>Bacteria</taxon>
        <taxon>Bacillati</taxon>
        <taxon>Actinomycetota</taxon>
        <taxon>Actinomycetes</taxon>
        <taxon>Mycobacteriales</taxon>
        <taxon>Mycobacteriaceae</taxon>
        <taxon>Mycobacterium</taxon>
        <taxon>Mycobacterium ulcerans group</taxon>
    </lineage>
</organism>
<dbReference type="SUPFAM" id="SSF64182">
    <property type="entry name" value="DHH phosphoesterases"/>
    <property type="match status" value="1"/>
</dbReference>
<sequence>MRRDVDLVVTVDVPSIKRLGWLSDLADPGRSVLVIDHHASNAEFGTATSSIARPTRPP</sequence>